<dbReference type="GO" id="GO:0015267">
    <property type="term" value="F:channel activity"/>
    <property type="evidence" value="ECO:0007669"/>
    <property type="project" value="TreeGrafter"/>
</dbReference>
<evidence type="ECO:0000256" key="5">
    <source>
        <dbReference type="PIRNR" id="PIRNR017529"/>
    </source>
</evidence>
<accession>A0AAF3J2T9</accession>
<feature type="transmembrane region" description="Helical" evidence="5">
    <location>
        <begin position="77"/>
        <end position="99"/>
    </location>
</feature>
<comment type="similarity">
    <text evidence="5">Belongs to the MIP/aquaporin (TC 1.A.8) family.</text>
</comment>
<dbReference type="InterPro" id="IPR016697">
    <property type="entry name" value="Aquaporin_11/12"/>
</dbReference>
<organism evidence="7 8">
    <name type="scientific">Mesorhabditis belari</name>
    <dbReference type="NCBI Taxonomy" id="2138241"/>
    <lineage>
        <taxon>Eukaryota</taxon>
        <taxon>Metazoa</taxon>
        <taxon>Ecdysozoa</taxon>
        <taxon>Nematoda</taxon>
        <taxon>Chromadorea</taxon>
        <taxon>Rhabditida</taxon>
        <taxon>Rhabditina</taxon>
        <taxon>Rhabditomorpha</taxon>
        <taxon>Rhabditoidea</taxon>
        <taxon>Rhabditidae</taxon>
        <taxon>Mesorhabditinae</taxon>
        <taxon>Mesorhabditis</taxon>
    </lineage>
</organism>
<dbReference type="InterPro" id="IPR023271">
    <property type="entry name" value="Aquaporin-like"/>
</dbReference>
<evidence type="ECO:0000256" key="6">
    <source>
        <dbReference type="SAM" id="MobiDB-lite"/>
    </source>
</evidence>
<dbReference type="GO" id="GO:0016020">
    <property type="term" value="C:membrane"/>
    <property type="evidence" value="ECO:0007669"/>
    <property type="project" value="UniProtKB-SubCell"/>
</dbReference>
<dbReference type="PIRSF" id="PIRSF017529">
    <property type="entry name" value="Aquaporin_11/12"/>
    <property type="match status" value="1"/>
</dbReference>
<feature type="compositionally biased region" description="Polar residues" evidence="6">
    <location>
        <begin position="264"/>
        <end position="273"/>
    </location>
</feature>
<dbReference type="AlphaFoldDB" id="A0AAF3J2T9"/>
<evidence type="ECO:0000256" key="4">
    <source>
        <dbReference type="ARBA" id="ARBA00023136"/>
    </source>
</evidence>
<feature type="transmembrane region" description="Helical" evidence="5">
    <location>
        <begin position="195"/>
        <end position="217"/>
    </location>
</feature>
<evidence type="ECO:0000313" key="7">
    <source>
        <dbReference type="Proteomes" id="UP000887575"/>
    </source>
</evidence>
<keyword evidence="7" id="KW-1185">Reference proteome</keyword>
<evidence type="ECO:0000256" key="2">
    <source>
        <dbReference type="ARBA" id="ARBA00022692"/>
    </source>
</evidence>
<dbReference type="SUPFAM" id="SSF81338">
    <property type="entry name" value="Aquaporin-like"/>
    <property type="match status" value="1"/>
</dbReference>
<proteinExistence type="inferred from homology"/>
<evidence type="ECO:0000256" key="3">
    <source>
        <dbReference type="ARBA" id="ARBA00022989"/>
    </source>
</evidence>
<reference evidence="8" key="1">
    <citation type="submission" date="2024-02" db="UniProtKB">
        <authorList>
            <consortium name="WormBaseParasite"/>
        </authorList>
    </citation>
    <scope>IDENTIFICATION</scope>
</reference>
<comment type="subcellular location">
    <subcellularLocation>
        <location evidence="1">Membrane</location>
        <topology evidence="1">Multi-pass membrane protein</topology>
    </subcellularLocation>
</comment>
<keyword evidence="2 5" id="KW-0812">Transmembrane</keyword>
<dbReference type="PANTHER" id="PTHR21191:SF16">
    <property type="entry name" value="AQUAPORIN"/>
    <property type="match status" value="1"/>
</dbReference>
<name>A0AAF3J2T9_9BILA</name>
<evidence type="ECO:0000313" key="8">
    <source>
        <dbReference type="WBParaSite" id="MBELARI_LOCUS12687"/>
    </source>
</evidence>
<dbReference type="PANTHER" id="PTHR21191">
    <property type="entry name" value="AQUAPORIN"/>
    <property type="match status" value="1"/>
</dbReference>
<evidence type="ECO:0000256" key="1">
    <source>
        <dbReference type="ARBA" id="ARBA00004141"/>
    </source>
</evidence>
<dbReference type="GO" id="GO:0005737">
    <property type="term" value="C:cytoplasm"/>
    <property type="evidence" value="ECO:0007669"/>
    <property type="project" value="TreeGrafter"/>
</dbReference>
<feature type="transmembrane region" description="Helical" evidence="5">
    <location>
        <begin position="237"/>
        <end position="255"/>
    </location>
</feature>
<feature type="transmembrane region" description="Helical" evidence="5">
    <location>
        <begin position="12"/>
        <end position="28"/>
    </location>
</feature>
<dbReference type="Gene3D" id="1.20.1080.10">
    <property type="entry name" value="Glycerol uptake facilitator protein"/>
    <property type="match status" value="1"/>
</dbReference>
<sequence length="292" mass="33268">MFFEDERVQKTGPPIVFYVGVFTFAWLTRRFIDVLGAKYFRKFKDSDLYVFLMEFIATAQMCTCVYENGIIVKHFGWQGFGTIVAILLFAGSFFNRGAFVNPLVPIELFYYGVMTWQRTFITLAAQCLGGWAAFRLAMNLWFWSADYSLDHALALDPNCTLRYKIGPEFVILWELVGTFLLRTGIAMMPLKLKTLGVPVMVAGFLSFAMVWVGIPALNPLVVSSRLWGCRGVDDQWFILYYWIIPLIGWLSASKVTGPLIRPKSQPQPAIQQSKGKKKTHQFASKSGKRKTE</sequence>
<protein>
    <recommendedName>
        <fullName evidence="5">Aquaporin</fullName>
    </recommendedName>
</protein>
<dbReference type="InterPro" id="IPR051883">
    <property type="entry name" value="AQP11/12_channel"/>
</dbReference>
<keyword evidence="3 5" id="KW-1133">Transmembrane helix</keyword>
<feature type="transmembrane region" description="Helical" evidence="5">
    <location>
        <begin position="163"/>
        <end position="183"/>
    </location>
</feature>
<keyword evidence="4 5" id="KW-0472">Membrane</keyword>
<feature type="region of interest" description="Disordered" evidence="6">
    <location>
        <begin position="261"/>
        <end position="292"/>
    </location>
</feature>
<feature type="compositionally biased region" description="Basic residues" evidence="6">
    <location>
        <begin position="274"/>
        <end position="292"/>
    </location>
</feature>
<dbReference type="Proteomes" id="UP000887575">
    <property type="component" value="Unassembled WGS sequence"/>
</dbReference>
<feature type="transmembrane region" description="Helical" evidence="5">
    <location>
        <begin position="120"/>
        <end position="143"/>
    </location>
</feature>
<dbReference type="WBParaSite" id="MBELARI_LOCUS12687">
    <property type="protein sequence ID" value="MBELARI_LOCUS12687"/>
    <property type="gene ID" value="MBELARI_LOCUS12687"/>
</dbReference>
<feature type="transmembrane region" description="Helical" evidence="5">
    <location>
        <begin position="48"/>
        <end position="71"/>
    </location>
</feature>